<feature type="compositionally biased region" description="Polar residues" evidence="8">
    <location>
        <begin position="540"/>
        <end position="559"/>
    </location>
</feature>
<dbReference type="InterPro" id="IPR027417">
    <property type="entry name" value="P-loop_NTPase"/>
</dbReference>
<dbReference type="Gene3D" id="1.10.20.140">
    <property type="match status" value="1"/>
</dbReference>
<dbReference type="PANTHER" id="PTHR11088">
    <property type="entry name" value="TRNA DIMETHYLALLYLTRANSFERASE"/>
    <property type="match status" value="1"/>
</dbReference>
<dbReference type="Pfam" id="PF01715">
    <property type="entry name" value="IPPT"/>
    <property type="match status" value="1"/>
</dbReference>
<evidence type="ECO:0000259" key="9">
    <source>
        <dbReference type="SMART" id="SM00451"/>
    </source>
</evidence>
<dbReference type="InterPro" id="IPR036236">
    <property type="entry name" value="Znf_C2H2_sf"/>
</dbReference>
<evidence type="ECO:0000313" key="10">
    <source>
        <dbReference type="EMBL" id="KAL1302360.1"/>
    </source>
</evidence>
<feature type="region of interest" description="Disordered" evidence="8">
    <location>
        <begin position="205"/>
        <end position="236"/>
    </location>
</feature>
<evidence type="ECO:0000256" key="5">
    <source>
        <dbReference type="ARBA" id="ARBA00022771"/>
    </source>
</evidence>
<organism evidence="10 11">
    <name type="scientific">Neodothiora populina</name>
    <dbReference type="NCBI Taxonomy" id="2781224"/>
    <lineage>
        <taxon>Eukaryota</taxon>
        <taxon>Fungi</taxon>
        <taxon>Dikarya</taxon>
        <taxon>Ascomycota</taxon>
        <taxon>Pezizomycotina</taxon>
        <taxon>Dothideomycetes</taxon>
        <taxon>Dothideomycetidae</taxon>
        <taxon>Dothideales</taxon>
        <taxon>Dothioraceae</taxon>
        <taxon>Neodothiora</taxon>
    </lineage>
</organism>
<keyword evidence="7" id="KW-0067">ATP-binding</keyword>
<keyword evidence="3" id="KW-0479">Metal-binding</keyword>
<evidence type="ECO:0000256" key="8">
    <source>
        <dbReference type="SAM" id="MobiDB-lite"/>
    </source>
</evidence>
<feature type="region of interest" description="Disordered" evidence="8">
    <location>
        <begin position="139"/>
        <end position="163"/>
    </location>
</feature>
<keyword evidence="4" id="KW-0547">Nucleotide-binding</keyword>
<dbReference type="PANTHER" id="PTHR11088:SF89">
    <property type="entry name" value="TRNA DIMETHYLALLYLTRANSFERASE"/>
    <property type="match status" value="1"/>
</dbReference>
<feature type="compositionally biased region" description="Basic and acidic residues" evidence="8">
    <location>
        <begin position="521"/>
        <end position="535"/>
    </location>
</feature>
<evidence type="ECO:0000256" key="2">
    <source>
        <dbReference type="ARBA" id="ARBA00022679"/>
    </source>
</evidence>
<sequence length="559" mass="61821">MSHQHHSSWRAPLIAVVGSTGTGKSELAVNIAKRYNGEIINGDAMQLYKGLPIITNKIPLDEQEGIPHHLLGEIGLDEQTWTVGDFVTHALQKIQEIRSRGRLPVLVGGTHYYTQSLLFHDTLAGKNREDDGAVSTTVAGVESGEASDRETQGQQDSNAKWPILGASTPEILAELRKVDPVMADRWHPKDHRKIRRSLEMYLQTGRPASETYAEQRARRGAAATPSEDLEPNDAPAVASPLRTRTLVLWVNAKSPALAARLDARVDKMLSQGLLDEVATLSRFADEQARAGKPVDMTRGIWVSIGYKEFLEYYCARHPSSDQPLDPVDAKPDLDRLFSEATERTKAATRQYSKRQTRWIRIKLATAIASASKKSPSLVESSNASVTDAMSTSTAQQHKQRIFYLLDSSNTASWTGQVSDPALDLVGKFLQEKDDEMPNPRSLSSLAAEMLPDLDEDGAETSSPNSSIQDSSKPRRREDLSTRVDLWVRKYCEVCDMTAVTESDWLQHTSSKKHRIKTKKAKLEAEGLGGSKREQYLRSLGKQTQVAAKPSSDNQDGSTI</sequence>
<dbReference type="HAMAP" id="MF_00185">
    <property type="entry name" value="IPP_trans"/>
    <property type="match status" value="1"/>
</dbReference>
<keyword evidence="2" id="KW-0808">Transferase</keyword>
<evidence type="ECO:0000256" key="7">
    <source>
        <dbReference type="ARBA" id="ARBA00022840"/>
    </source>
</evidence>
<keyword evidence="6" id="KW-0862">Zinc</keyword>
<evidence type="ECO:0000256" key="3">
    <source>
        <dbReference type="ARBA" id="ARBA00022723"/>
    </source>
</evidence>
<gene>
    <name evidence="10" type="ORF">AAFC00_002764</name>
</gene>
<dbReference type="SUPFAM" id="SSF57667">
    <property type="entry name" value="beta-beta-alpha zinc fingers"/>
    <property type="match status" value="1"/>
</dbReference>
<dbReference type="RefSeq" id="XP_069198636.1">
    <property type="nucleotide sequence ID" value="XM_069342126.1"/>
</dbReference>
<evidence type="ECO:0000313" key="11">
    <source>
        <dbReference type="Proteomes" id="UP001562354"/>
    </source>
</evidence>
<protein>
    <recommendedName>
        <fullName evidence="9">U1-type domain-containing protein</fullName>
    </recommendedName>
</protein>
<comment type="caution">
    <text evidence="10">The sequence shown here is derived from an EMBL/GenBank/DDBJ whole genome shotgun (WGS) entry which is preliminary data.</text>
</comment>
<feature type="domain" description="U1-type" evidence="9">
    <location>
        <begin position="486"/>
        <end position="520"/>
    </location>
</feature>
<accession>A0ABR3P8G7</accession>
<proteinExistence type="inferred from homology"/>
<evidence type="ECO:0000256" key="4">
    <source>
        <dbReference type="ARBA" id="ARBA00022741"/>
    </source>
</evidence>
<keyword evidence="11" id="KW-1185">Reference proteome</keyword>
<evidence type="ECO:0000256" key="6">
    <source>
        <dbReference type="ARBA" id="ARBA00022833"/>
    </source>
</evidence>
<dbReference type="InterPro" id="IPR018022">
    <property type="entry name" value="IPT"/>
</dbReference>
<feature type="region of interest" description="Disordered" evidence="8">
    <location>
        <begin position="454"/>
        <end position="478"/>
    </location>
</feature>
<dbReference type="Gene3D" id="3.30.160.60">
    <property type="entry name" value="Classic Zinc Finger"/>
    <property type="match status" value="1"/>
</dbReference>
<reference evidence="10 11" key="1">
    <citation type="submission" date="2024-07" db="EMBL/GenBank/DDBJ databases">
        <title>Draft sequence of the Neodothiora populina.</title>
        <authorList>
            <person name="Drown D.D."/>
            <person name="Schuette U.S."/>
            <person name="Buechlein A.B."/>
            <person name="Rusch D.R."/>
            <person name="Winton L.W."/>
            <person name="Adams G.A."/>
        </authorList>
    </citation>
    <scope>NUCLEOTIDE SEQUENCE [LARGE SCALE GENOMIC DNA]</scope>
    <source>
        <strain evidence="10 11">CPC 39397</strain>
    </source>
</reference>
<dbReference type="SMART" id="SM00451">
    <property type="entry name" value="ZnF_U1"/>
    <property type="match status" value="1"/>
</dbReference>
<dbReference type="SUPFAM" id="SSF52540">
    <property type="entry name" value="P-loop containing nucleoside triphosphate hydrolases"/>
    <property type="match status" value="1"/>
</dbReference>
<dbReference type="InterPro" id="IPR039657">
    <property type="entry name" value="Dimethylallyltransferase"/>
</dbReference>
<dbReference type="Pfam" id="PF12171">
    <property type="entry name" value="zf-C2H2_jaz"/>
    <property type="match status" value="1"/>
</dbReference>
<comment type="similarity">
    <text evidence="1">Belongs to the IPP transferase family.</text>
</comment>
<dbReference type="GeneID" id="95976466"/>
<name>A0ABR3P8G7_9PEZI</name>
<dbReference type="InterPro" id="IPR003604">
    <property type="entry name" value="Matrin/U1-like-C_Znf_C2H2"/>
</dbReference>
<evidence type="ECO:0000256" key="1">
    <source>
        <dbReference type="ARBA" id="ARBA00005842"/>
    </source>
</evidence>
<dbReference type="InterPro" id="IPR022755">
    <property type="entry name" value="Znf_C2H2_jaz"/>
</dbReference>
<dbReference type="Gene3D" id="3.40.50.300">
    <property type="entry name" value="P-loop containing nucleotide triphosphate hydrolases"/>
    <property type="match status" value="1"/>
</dbReference>
<dbReference type="EMBL" id="JBFMKM010000012">
    <property type="protein sequence ID" value="KAL1302360.1"/>
    <property type="molecule type" value="Genomic_DNA"/>
</dbReference>
<dbReference type="Proteomes" id="UP001562354">
    <property type="component" value="Unassembled WGS sequence"/>
</dbReference>
<feature type="compositionally biased region" description="Polar residues" evidence="8">
    <location>
        <begin position="459"/>
        <end position="470"/>
    </location>
</feature>
<keyword evidence="5" id="KW-0863">Zinc-finger</keyword>
<feature type="region of interest" description="Disordered" evidence="8">
    <location>
        <begin position="521"/>
        <end position="559"/>
    </location>
</feature>